<comment type="subcellular location">
    <subcellularLocation>
        <location evidence="1">Membrane</location>
        <topology evidence="1">Multi-pass membrane protein</topology>
    </subcellularLocation>
</comment>
<sequence>MAPDSIFQSFRLRELVSGTAATALRQRRDLGDAAQNPLGMSGFNVTTAVLNATGDAAANLTNATGSIASMATDLLVNGGSKLPPHASHPDFLHLAGLVSEAVLEVVIVALPGYVLARRGMFDVRAQKFLAELNTNIFTPALIFSKLASQLNADKLSDLAVIPLIFATQIAVSYACSIAMAYLFGFGKKQMQKNFILAMGVFGNSNSLPISLVLSLSHTISGLHWDKVPGDNDSEVAARGILYLLIFQQLGQMLRWTWGYNVLLKPASEYEDEDGRPSTSGSSADLEGGQPKQSADSGFGTSPETSSIASGSSYSEDDERTSLLIGATPANGNNLSATPRARTRTNLSERSQSSAQIFSFPNFSRASTSHTTSSPESGWRAVLSNAQAKLTSAKTAVTSRISHASDAIYDACPPWLQKFLSYLAYYLRAIYAGAKRQMNPPLWAMLVALIIASVPALQRAFFTPGTFVNNSITRAVQQSGNVAVPLILTVLGSNLARSTLPQDQLATTPEEKKEEKKLLYAACLARMFFPVLFMAPVLAVVAKYLPVSILADPIFIIVCFLLTGAPSALQLAQICQLNEVFMGAMSNLLLVSYVVVIFPSTLTLVMLALEVVEWAARSSL</sequence>
<dbReference type="InterPro" id="IPR004776">
    <property type="entry name" value="Mem_transp_PIN-like"/>
</dbReference>
<proteinExistence type="predicted"/>
<evidence type="ECO:0000313" key="8">
    <source>
        <dbReference type="Proteomes" id="UP000192596"/>
    </source>
</evidence>
<dbReference type="PANTHER" id="PTHR31794">
    <property type="entry name" value="AUXIN EFFLUX TRANSPORTER FAMILY PROTEIN (EUROFUNG)"/>
    <property type="match status" value="1"/>
</dbReference>
<keyword evidence="3 6" id="KW-1133">Transmembrane helix</keyword>
<dbReference type="STRING" id="1507870.A0A1V8T2X1"/>
<feature type="transmembrane region" description="Helical" evidence="6">
    <location>
        <begin position="586"/>
        <end position="608"/>
    </location>
</feature>
<evidence type="ECO:0000313" key="7">
    <source>
        <dbReference type="EMBL" id="OQO05765.1"/>
    </source>
</evidence>
<dbReference type="Pfam" id="PF03547">
    <property type="entry name" value="Mem_trans"/>
    <property type="match status" value="1"/>
</dbReference>
<evidence type="ECO:0000256" key="2">
    <source>
        <dbReference type="ARBA" id="ARBA00022692"/>
    </source>
</evidence>
<dbReference type="GO" id="GO:0055085">
    <property type="term" value="P:transmembrane transport"/>
    <property type="evidence" value="ECO:0007669"/>
    <property type="project" value="InterPro"/>
</dbReference>
<organism evidence="7 8">
    <name type="scientific">Cryoendolithus antarcticus</name>
    <dbReference type="NCBI Taxonomy" id="1507870"/>
    <lineage>
        <taxon>Eukaryota</taxon>
        <taxon>Fungi</taxon>
        <taxon>Dikarya</taxon>
        <taxon>Ascomycota</taxon>
        <taxon>Pezizomycotina</taxon>
        <taxon>Dothideomycetes</taxon>
        <taxon>Dothideomycetidae</taxon>
        <taxon>Cladosporiales</taxon>
        <taxon>Cladosporiaceae</taxon>
        <taxon>Cryoendolithus</taxon>
    </lineage>
</organism>
<feature type="transmembrane region" description="Helical" evidence="6">
    <location>
        <begin position="553"/>
        <end position="574"/>
    </location>
</feature>
<feature type="transmembrane region" description="Helical" evidence="6">
    <location>
        <begin position="517"/>
        <end position="541"/>
    </location>
</feature>
<dbReference type="EMBL" id="NAJO01000018">
    <property type="protein sequence ID" value="OQO05765.1"/>
    <property type="molecule type" value="Genomic_DNA"/>
</dbReference>
<dbReference type="GO" id="GO:0016020">
    <property type="term" value="C:membrane"/>
    <property type="evidence" value="ECO:0007669"/>
    <property type="project" value="UniProtKB-SubCell"/>
</dbReference>
<feature type="compositionally biased region" description="Polar residues" evidence="5">
    <location>
        <begin position="290"/>
        <end position="313"/>
    </location>
</feature>
<dbReference type="FunCoup" id="A0A1V8T2X1">
    <property type="interactions" value="494"/>
</dbReference>
<dbReference type="GO" id="GO:0005783">
    <property type="term" value="C:endoplasmic reticulum"/>
    <property type="evidence" value="ECO:0007669"/>
    <property type="project" value="TreeGrafter"/>
</dbReference>
<dbReference type="InParanoid" id="A0A1V8T2X1"/>
<keyword evidence="2 6" id="KW-0812">Transmembrane</keyword>
<keyword evidence="4 6" id="KW-0472">Membrane</keyword>
<evidence type="ECO:0000256" key="3">
    <source>
        <dbReference type="ARBA" id="ARBA00022989"/>
    </source>
</evidence>
<keyword evidence="8" id="KW-1185">Reference proteome</keyword>
<comment type="caution">
    <text evidence="7">The sequence shown here is derived from an EMBL/GenBank/DDBJ whole genome shotgun (WGS) entry which is preliminary data.</text>
</comment>
<gene>
    <name evidence="7" type="ORF">B0A48_09859</name>
</gene>
<dbReference type="PANTHER" id="PTHR31794:SF2">
    <property type="entry name" value="AUXIN EFFLUX TRANSPORTER FAMILY PROTEIN (EUROFUNG)"/>
    <property type="match status" value="1"/>
</dbReference>
<evidence type="ECO:0000256" key="1">
    <source>
        <dbReference type="ARBA" id="ARBA00004141"/>
    </source>
</evidence>
<feature type="transmembrane region" description="Helical" evidence="6">
    <location>
        <begin position="441"/>
        <end position="461"/>
    </location>
</feature>
<evidence type="ECO:0000256" key="4">
    <source>
        <dbReference type="ARBA" id="ARBA00023136"/>
    </source>
</evidence>
<evidence type="ECO:0000256" key="6">
    <source>
        <dbReference type="SAM" id="Phobius"/>
    </source>
</evidence>
<dbReference type="Proteomes" id="UP000192596">
    <property type="component" value="Unassembled WGS sequence"/>
</dbReference>
<feature type="transmembrane region" description="Helical" evidence="6">
    <location>
        <begin position="128"/>
        <end position="147"/>
    </location>
</feature>
<evidence type="ECO:0008006" key="9">
    <source>
        <dbReference type="Google" id="ProtNLM"/>
    </source>
</evidence>
<feature type="transmembrane region" description="Helical" evidence="6">
    <location>
        <begin position="91"/>
        <end position="116"/>
    </location>
</feature>
<dbReference type="AlphaFoldDB" id="A0A1V8T2X1"/>
<feature type="compositionally biased region" description="Polar residues" evidence="5">
    <location>
        <begin position="343"/>
        <end position="353"/>
    </location>
</feature>
<feature type="region of interest" description="Disordered" evidence="5">
    <location>
        <begin position="268"/>
        <end position="353"/>
    </location>
</feature>
<reference evidence="8" key="1">
    <citation type="submission" date="2017-03" db="EMBL/GenBank/DDBJ databases">
        <title>Genomes of endolithic fungi from Antarctica.</title>
        <authorList>
            <person name="Coleine C."/>
            <person name="Masonjones S."/>
            <person name="Stajich J.E."/>
        </authorList>
    </citation>
    <scope>NUCLEOTIDE SEQUENCE [LARGE SCALE GENOMIC DNA]</scope>
    <source>
        <strain evidence="8">CCFEE 5527</strain>
    </source>
</reference>
<name>A0A1V8T2X1_9PEZI</name>
<evidence type="ECO:0000256" key="5">
    <source>
        <dbReference type="SAM" id="MobiDB-lite"/>
    </source>
</evidence>
<feature type="transmembrane region" description="Helical" evidence="6">
    <location>
        <begin position="159"/>
        <end position="182"/>
    </location>
</feature>
<dbReference type="OrthoDB" id="10267235at2759"/>
<protein>
    <recommendedName>
        <fullName evidence="9">Auxin efflux carrier</fullName>
    </recommendedName>
</protein>
<accession>A0A1V8T2X1</accession>